<dbReference type="Gene3D" id="1.25.40.20">
    <property type="entry name" value="Ankyrin repeat-containing domain"/>
    <property type="match status" value="1"/>
</dbReference>
<keyword evidence="5" id="KW-1185">Reference proteome</keyword>
<evidence type="ECO:0000256" key="2">
    <source>
        <dbReference type="ARBA" id="ARBA00023043"/>
    </source>
</evidence>
<dbReference type="SUPFAM" id="SSF48403">
    <property type="entry name" value="Ankyrin repeat"/>
    <property type="match status" value="1"/>
</dbReference>
<organism evidence="4 5">
    <name type="scientific">Stephanodiscus triporus</name>
    <dbReference type="NCBI Taxonomy" id="2934178"/>
    <lineage>
        <taxon>Eukaryota</taxon>
        <taxon>Sar</taxon>
        <taxon>Stramenopiles</taxon>
        <taxon>Ochrophyta</taxon>
        <taxon>Bacillariophyta</taxon>
        <taxon>Coscinodiscophyceae</taxon>
        <taxon>Thalassiosirophycidae</taxon>
        <taxon>Stephanodiscales</taxon>
        <taxon>Stephanodiscaceae</taxon>
        <taxon>Stephanodiscus</taxon>
    </lineage>
</organism>
<dbReference type="InterPro" id="IPR002110">
    <property type="entry name" value="Ankyrin_rpt"/>
</dbReference>
<gene>
    <name evidence="4" type="ORF">ACHAW5_009875</name>
</gene>
<dbReference type="PANTHER" id="PTHR24153">
    <property type="entry name" value="ESPIN"/>
    <property type="match status" value="1"/>
</dbReference>
<sequence>MSATALPADPSSEMLVKFCREKQWQAVIDHIRAHPSDANTAVAGSGNLAPLHIACQGGAPIQVIKVLVAANPSALQTKSGFQDRLPLHFLLAAIPAPSDSVVITLVEAYPEACRVADKGGNLPLHIACQAAHLSDAIFTSILSVYPEGAYVRNFSGMYPLHLASSNKDLETKKLALAALDRGTLYASISKMTSIRLSKEHETQIKSMEERQANQLTKMEAHGKDERAKLKTQIESLMTQLKNEKEIISTLQEKLKATDMQHEETLALTVQKEQAKASSMEKKLRSELAEVQLKNMDFLDQIEAAQSDLGASNVKVEEQANDISELEQKMKDTIKILADTTDELVLTSKELEQTQEQLALTQRASADKSKYILHLEAALQDARTCVLAFVNEQERVKLAMTAQKEALTALLLVNDTAMNDTGALGNNMLELASKIEMKIGKNEDA</sequence>
<evidence type="ECO:0000313" key="4">
    <source>
        <dbReference type="EMBL" id="KAL3783307.1"/>
    </source>
</evidence>
<keyword evidence="1" id="KW-0677">Repeat</keyword>
<dbReference type="InterPro" id="IPR052420">
    <property type="entry name" value="Espin/Espin-like"/>
</dbReference>
<keyword evidence="3" id="KW-0175">Coiled coil</keyword>
<evidence type="ECO:0000256" key="1">
    <source>
        <dbReference type="ARBA" id="ARBA00022737"/>
    </source>
</evidence>
<dbReference type="Pfam" id="PF13857">
    <property type="entry name" value="Ank_5"/>
    <property type="match status" value="1"/>
</dbReference>
<evidence type="ECO:0000313" key="5">
    <source>
        <dbReference type="Proteomes" id="UP001530315"/>
    </source>
</evidence>
<dbReference type="InterPro" id="IPR036770">
    <property type="entry name" value="Ankyrin_rpt-contain_sf"/>
</dbReference>
<keyword evidence="2" id="KW-0040">ANK repeat</keyword>
<dbReference type="Proteomes" id="UP001530315">
    <property type="component" value="Unassembled WGS sequence"/>
</dbReference>
<name>A0ABD3P6D7_9STRA</name>
<comment type="caution">
    <text evidence="4">The sequence shown here is derived from an EMBL/GenBank/DDBJ whole genome shotgun (WGS) entry which is preliminary data.</text>
</comment>
<feature type="coiled-coil region" evidence="3">
    <location>
        <begin position="226"/>
        <end position="356"/>
    </location>
</feature>
<dbReference type="AlphaFoldDB" id="A0ABD3P6D7"/>
<dbReference type="PANTHER" id="PTHR24153:SF8">
    <property type="entry name" value="FORKED, ISOFORM F"/>
    <property type="match status" value="1"/>
</dbReference>
<proteinExistence type="predicted"/>
<dbReference type="EMBL" id="JALLAZ020000979">
    <property type="protein sequence ID" value="KAL3783307.1"/>
    <property type="molecule type" value="Genomic_DNA"/>
</dbReference>
<evidence type="ECO:0000256" key="3">
    <source>
        <dbReference type="SAM" id="Coils"/>
    </source>
</evidence>
<accession>A0ABD3P6D7</accession>
<protein>
    <submittedName>
        <fullName evidence="4">Uncharacterized protein</fullName>
    </submittedName>
</protein>
<reference evidence="4 5" key="1">
    <citation type="submission" date="2024-10" db="EMBL/GenBank/DDBJ databases">
        <title>Updated reference genomes for cyclostephanoid diatoms.</title>
        <authorList>
            <person name="Roberts W.R."/>
            <person name="Alverson A.J."/>
        </authorList>
    </citation>
    <scope>NUCLEOTIDE SEQUENCE [LARGE SCALE GENOMIC DNA]</scope>
    <source>
        <strain evidence="4 5">AJA276-08</strain>
    </source>
</reference>